<evidence type="ECO:0000256" key="2">
    <source>
        <dbReference type="SAM" id="Phobius"/>
    </source>
</evidence>
<dbReference type="Gene3D" id="2.60.40.1240">
    <property type="match status" value="1"/>
</dbReference>
<name>A0A1G1WXK6_9BACT</name>
<gene>
    <name evidence="3" type="ORF">A3A57_03235</name>
</gene>
<sequence length="193" mass="21864">MFSSLAEKISNRRRQWQEKLTRNKVFAIALLVVIILIAGIIFIFGRERSSNTSENLGPSVQINKSYEVVARTEKKQRTTGRFKMTITNARFASSVLVQGKRATPIKGKIFLIVDIEIENPHKVQLYAFPVDLFRFIREDGQKFAPSVHQGAVLVRPEATKKSNVAFVAEPGEKKFRIEVGEIGEAKEILEITF</sequence>
<dbReference type="EMBL" id="MHDA01000017">
    <property type="protein sequence ID" value="OGY32498.1"/>
    <property type="molecule type" value="Genomic_DNA"/>
</dbReference>
<keyword evidence="1" id="KW-0732">Signal</keyword>
<evidence type="ECO:0000313" key="3">
    <source>
        <dbReference type="EMBL" id="OGY32498.1"/>
    </source>
</evidence>
<comment type="caution">
    <text evidence="3">The sequence shown here is derived from an EMBL/GenBank/DDBJ whole genome shotgun (WGS) entry which is preliminary data.</text>
</comment>
<dbReference type="Proteomes" id="UP000179279">
    <property type="component" value="Unassembled WGS sequence"/>
</dbReference>
<organism evidence="3 4">
    <name type="scientific">Candidatus Woykebacteria bacterium RIFCSPLOWO2_01_FULL_41_12</name>
    <dbReference type="NCBI Taxonomy" id="1802604"/>
    <lineage>
        <taxon>Bacteria</taxon>
        <taxon>Candidatus Woykeibacteriota</taxon>
    </lineage>
</organism>
<keyword evidence="2" id="KW-0472">Membrane</keyword>
<proteinExistence type="predicted"/>
<keyword evidence="2" id="KW-1133">Transmembrane helix</keyword>
<accession>A0A1G1WXK6</accession>
<evidence type="ECO:0000256" key="1">
    <source>
        <dbReference type="ARBA" id="ARBA00022729"/>
    </source>
</evidence>
<dbReference type="InterPro" id="IPR029050">
    <property type="entry name" value="Immunoprotect_excell_Ig-like"/>
</dbReference>
<reference evidence="3 4" key="1">
    <citation type="journal article" date="2016" name="Nat. Commun.">
        <title>Thousands of microbial genomes shed light on interconnected biogeochemical processes in an aquifer system.</title>
        <authorList>
            <person name="Anantharaman K."/>
            <person name="Brown C.T."/>
            <person name="Hug L.A."/>
            <person name="Sharon I."/>
            <person name="Castelle C.J."/>
            <person name="Probst A.J."/>
            <person name="Thomas B.C."/>
            <person name="Singh A."/>
            <person name="Wilkins M.J."/>
            <person name="Karaoz U."/>
            <person name="Brodie E.L."/>
            <person name="Williams K.H."/>
            <person name="Hubbard S.S."/>
            <person name="Banfield J.F."/>
        </authorList>
    </citation>
    <scope>NUCLEOTIDE SEQUENCE [LARGE SCALE GENOMIC DNA]</scope>
</reference>
<evidence type="ECO:0000313" key="4">
    <source>
        <dbReference type="Proteomes" id="UP000179279"/>
    </source>
</evidence>
<protein>
    <recommendedName>
        <fullName evidence="5">DUF4352 domain-containing protein</fullName>
    </recommendedName>
</protein>
<evidence type="ECO:0008006" key="5">
    <source>
        <dbReference type="Google" id="ProtNLM"/>
    </source>
</evidence>
<keyword evidence="2" id="KW-0812">Transmembrane</keyword>
<feature type="transmembrane region" description="Helical" evidence="2">
    <location>
        <begin position="25"/>
        <end position="45"/>
    </location>
</feature>
<dbReference type="AlphaFoldDB" id="A0A1G1WXK6"/>